<evidence type="ECO:0000313" key="2">
    <source>
        <dbReference type="EMBL" id="PLW18777.1"/>
    </source>
</evidence>
<organism evidence="2 4">
    <name type="scientific">Puccinia coronata f. sp. avenae</name>
    <dbReference type="NCBI Taxonomy" id="200324"/>
    <lineage>
        <taxon>Eukaryota</taxon>
        <taxon>Fungi</taxon>
        <taxon>Dikarya</taxon>
        <taxon>Basidiomycota</taxon>
        <taxon>Pucciniomycotina</taxon>
        <taxon>Pucciniomycetes</taxon>
        <taxon>Pucciniales</taxon>
        <taxon>Pucciniaceae</taxon>
        <taxon>Puccinia</taxon>
    </lineage>
</organism>
<dbReference type="EMBL" id="PGCJ01000825">
    <property type="protein sequence ID" value="PLW18777.1"/>
    <property type="molecule type" value="Genomic_DNA"/>
</dbReference>
<dbReference type="Proteomes" id="UP000235392">
    <property type="component" value="Unassembled WGS sequence"/>
</dbReference>
<sequence>MHKAEANAEGTKKRKRQQSPPATSNDSASDHNTEQEDALDHNSEVGGIKFTTGAVPKHDDMGFTPYFNKNCRKLRGPIPLTIFNKKWKNTAIIHHAEKH</sequence>
<accession>A0A2N5SZV7</accession>
<reference evidence="4 5" key="1">
    <citation type="submission" date="2017-11" db="EMBL/GenBank/DDBJ databases">
        <title>De novo assembly and phasing of dikaryotic genomes from two isolates of Puccinia coronata f. sp. avenae, the causal agent of oat crown rust.</title>
        <authorList>
            <person name="Miller M.E."/>
            <person name="Zhang Y."/>
            <person name="Omidvar V."/>
            <person name="Sperschneider J."/>
            <person name="Schwessinger B."/>
            <person name="Raley C."/>
            <person name="Palmer J.M."/>
            <person name="Garnica D."/>
            <person name="Upadhyaya N."/>
            <person name="Rathjen J."/>
            <person name="Taylor J.M."/>
            <person name="Park R.F."/>
            <person name="Dodds P.N."/>
            <person name="Hirsch C.D."/>
            <person name="Kianian S.F."/>
            <person name="Figueroa M."/>
        </authorList>
    </citation>
    <scope>NUCLEOTIDE SEQUENCE [LARGE SCALE GENOMIC DNA]</scope>
    <source>
        <strain evidence="2">12NC29</strain>
        <strain evidence="3">12SD80</strain>
    </source>
</reference>
<feature type="compositionally biased region" description="Basic and acidic residues" evidence="1">
    <location>
        <begin position="28"/>
        <end position="43"/>
    </location>
</feature>
<feature type="compositionally biased region" description="Polar residues" evidence="1">
    <location>
        <begin position="18"/>
        <end position="27"/>
    </location>
</feature>
<proteinExistence type="predicted"/>
<dbReference type="AlphaFoldDB" id="A0A2N5SZV7"/>
<evidence type="ECO:0000313" key="4">
    <source>
        <dbReference type="Proteomes" id="UP000235388"/>
    </source>
</evidence>
<protein>
    <submittedName>
        <fullName evidence="2">Uncharacterized protein</fullName>
    </submittedName>
</protein>
<evidence type="ECO:0000313" key="5">
    <source>
        <dbReference type="Proteomes" id="UP000235392"/>
    </source>
</evidence>
<name>A0A2N5SZV7_9BASI</name>
<evidence type="ECO:0000313" key="3">
    <source>
        <dbReference type="EMBL" id="PLW45667.1"/>
    </source>
</evidence>
<dbReference type="EMBL" id="PGCI01000046">
    <property type="protein sequence ID" value="PLW45667.1"/>
    <property type="molecule type" value="Genomic_DNA"/>
</dbReference>
<dbReference type="Proteomes" id="UP000235388">
    <property type="component" value="Unassembled WGS sequence"/>
</dbReference>
<keyword evidence="4" id="KW-1185">Reference proteome</keyword>
<dbReference type="OrthoDB" id="10371672at2759"/>
<gene>
    <name evidence="2" type="ORF">PCANC_10927</name>
    <name evidence="3" type="ORF">PCASD_07064</name>
</gene>
<evidence type="ECO:0000256" key="1">
    <source>
        <dbReference type="SAM" id="MobiDB-lite"/>
    </source>
</evidence>
<comment type="caution">
    <text evidence="2">The sequence shown here is derived from an EMBL/GenBank/DDBJ whole genome shotgun (WGS) entry which is preliminary data.</text>
</comment>
<feature type="region of interest" description="Disordered" evidence="1">
    <location>
        <begin position="1"/>
        <end position="61"/>
    </location>
</feature>